<name>A0A1A9LFE0_9FLAO</name>
<dbReference type="STRING" id="1385699.A7A78_11130"/>
<evidence type="ECO:0000313" key="3">
    <source>
        <dbReference type="Proteomes" id="UP000077552"/>
    </source>
</evidence>
<dbReference type="OrthoDB" id="581140at2"/>
<proteinExistence type="predicted"/>
<keyword evidence="3" id="KW-1185">Reference proteome</keyword>
<sequence>MKFSYTKSCERARFIFFAFLFFALSSQAQVGIGNTNPDASSMLDITSTSKGLLLPRMTSAQRLAITTPANSLLVYDTTIKAYYYYDTVSSTWVKINSALNQRNNYVLVKTAADLPAPSGGKITLVSNTLYEINGLITITAPIDLNDAYVAGLDANEDVISFPGGVVFKGNTGGSIRNVTLKGAKAFEITGPGISSATSLLVQNTIVDGMTTSVGSISGLGLYFGNIIQFINNTNGITYTNIGNLLLNNQAWLSTNSGTFEKFTGNFSLIEKASGFSTVPSGAIGLDVSTTGLAVANGVLNGTVFSGTGTYINRYTTGSYTGYNFTNAWSVNCPGIPRESDDVSTGDINFSAAVGSGQVTSFTGTGSGSRTKVQGTTTSNNLFRFEKVGDNRITYKGAKKRFFQVTASVSYQSTADITLILYIAKNGTVIDQTKVYSKGTTGYFVTDQGILAVPIVGTVELNNNDYIEIWAERYAGSGNMNTVSLNLTAR</sequence>
<protein>
    <recommendedName>
        <fullName evidence="4">Cell wall anchor protein</fullName>
    </recommendedName>
</protein>
<evidence type="ECO:0000256" key="1">
    <source>
        <dbReference type="SAM" id="SignalP"/>
    </source>
</evidence>
<dbReference type="Proteomes" id="UP000077552">
    <property type="component" value="Unassembled WGS sequence"/>
</dbReference>
<reference evidence="2 3" key="1">
    <citation type="submission" date="2016-05" db="EMBL/GenBank/DDBJ databases">
        <title>Genome sequencing of Vitellibacter soesokkakensis RSSK-12.</title>
        <authorList>
            <person name="Thevarajoo S."/>
            <person name="Selvaratnam C."/>
            <person name="Goh K.M."/>
            <person name="Chan K.-G."/>
            <person name="Chong C.S."/>
        </authorList>
    </citation>
    <scope>NUCLEOTIDE SEQUENCE [LARGE SCALE GENOMIC DNA]</scope>
    <source>
        <strain evidence="2 3">RSSK-12</strain>
    </source>
</reference>
<evidence type="ECO:0000313" key="2">
    <source>
        <dbReference type="EMBL" id="OAD91797.1"/>
    </source>
</evidence>
<evidence type="ECO:0008006" key="4">
    <source>
        <dbReference type="Google" id="ProtNLM"/>
    </source>
</evidence>
<accession>A0A1A9LFE0</accession>
<feature type="signal peptide" evidence="1">
    <location>
        <begin position="1"/>
        <end position="28"/>
    </location>
</feature>
<dbReference type="RefSeq" id="WP_068761430.1">
    <property type="nucleotide sequence ID" value="NZ_LXIE01000010.1"/>
</dbReference>
<gene>
    <name evidence="2" type="ORF">A7A78_11130</name>
</gene>
<organism evidence="2 3">
    <name type="scientific">Aequorivita soesokkakensis</name>
    <dbReference type="NCBI Taxonomy" id="1385699"/>
    <lineage>
        <taxon>Bacteria</taxon>
        <taxon>Pseudomonadati</taxon>
        <taxon>Bacteroidota</taxon>
        <taxon>Flavobacteriia</taxon>
        <taxon>Flavobacteriales</taxon>
        <taxon>Flavobacteriaceae</taxon>
        <taxon>Aequorivita</taxon>
    </lineage>
</organism>
<feature type="chain" id="PRO_5008392193" description="Cell wall anchor protein" evidence="1">
    <location>
        <begin position="29"/>
        <end position="489"/>
    </location>
</feature>
<comment type="caution">
    <text evidence="2">The sequence shown here is derived from an EMBL/GenBank/DDBJ whole genome shotgun (WGS) entry which is preliminary data.</text>
</comment>
<keyword evidence="1" id="KW-0732">Signal</keyword>
<dbReference type="EMBL" id="LXIE01000010">
    <property type="protein sequence ID" value="OAD91797.1"/>
    <property type="molecule type" value="Genomic_DNA"/>
</dbReference>
<dbReference type="AlphaFoldDB" id="A0A1A9LFE0"/>